<dbReference type="RefSeq" id="WP_013008552.1">
    <property type="nucleotide sequence ID" value="NC_013939.1"/>
</dbReference>
<keyword evidence="2" id="KW-0238">DNA-binding</keyword>
<protein>
    <submittedName>
        <fullName evidence="5">Transcriptional regulator, GntR family</fullName>
    </submittedName>
</protein>
<proteinExistence type="predicted"/>
<dbReference type="PANTHER" id="PTHR43537">
    <property type="entry name" value="TRANSCRIPTIONAL REGULATOR, GNTR FAMILY"/>
    <property type="match status" value="1"/>
</dbReference>
<keyword evidence="3" id="KW-0804">Transcription</keyword>
<accession>D3P9B7</accession>
<dbReference type="STRING" id="639282.DEFDS_1852"/>
<dbReference type="InterPro" id="IPR036390">
    <property type="entry name" value="WH_DNA-bd_sf"/>
</dbReference>
<dbReference type="OrthoDB" id="9810548at2"/>
<dbReference type="GO" id="GO:0003677">
    <property type="term" value="F:DNA binding"/>
    <property type="evidence" value="ECO:0007669"/>
    <property type="project" value="UniProtKB-KW"/>
</dbReference>
<dbReference type="Gene3D" id="1.10.10.10">
    <property type="entry name" value="Winged helix-like DNA-binding domain superfamily/Winged helix DNA-binding domain"/>
    <property type="match status" value="1"/>
</dbReference>
<dbReference type="AlphaFoldDB" id="D3P9B7"/>
<gene>
    <name evidence="5" type="ordered locus">DEFDS_1852</name>
</gene>
<evidence type="ECO:0000313" key="5">
    <source>
        <dbReference type="EMBL" id="BAI81307.1"/>
    </source>
</evidence>
<evidence type="ECO:0000256" key="2">
    <source>
        <dbReference type="ARBA" id="ARBA00023125"/>
    </source>
</evidence>
<dbReference type="Gene3D" id="1.20.120.530">
    <property type="entry name" value="GntR ligand-binding domain-like"/>
    <property type="match status" value="1"/>
</dbReference>
<dbReference type="KEGG" id="ddf:DEFDS_1852"/>
<dbReference type="EMBL" id="AP011529">
    <property type="protein sequence ID" value="BAI81307.1"/>
    <property type="molecule type" value="Genomic_DNA"/>
</dbReference>
<name>D3P9B7_DEFDS</name>
<dbReference type="PANTHER" id="PTHR43537:SF24">
    <property type="entry name" value="GLUCONATE OPERON TRANSCRIPTIONAL REPRESSOR"/>
    <property type="match status" value="1"/>
</dbReference>
<dbReference type="Pfam" id="PF00392">
    <property type="entry name" value="GntR"/>
    <property type="match status" value="1"/>
</dbReference>
<evidence type="ECO:0000259" key="4">
    <source>
        <dbReference type="PROSITE" id="PS50949"/>
    </source>
</evidence>
<dbReference type="PROSITE" id="PS50949">
    <property type="entry name" value="HTH_GNTR"/>
    <property type="match status" value="1"/>
</dbReference>
<dbReference type="GO" id="GO:0003700">
    <property type="term" value="F:DNA-binding transcription factor activity"/>
    <property type="evidence" value="ECO:0007669"/>
    <property type="project" value="InterPro"/>
</dbReference>
<dbReference type="HOGENOM" id="CLU_017584_5_2_0"/>
<dbReference type="Proteomes" id="UP000001520">
    <property type="component" value="Chromosome"/>
</dbReference>
<dbReference type="SUPFAM" id="SSF48008">
    <property type="entry name" value="GntR ligand-binding domain-like"/>
    <property type="match status" value="1"/>
</dbReference>
<evidence type="ECO:0000256" key="1">
    <source>
        <dbReference type="ARBA" id="ARBA00023015"/>
    </source>
</evidence>
<dbReference type="InterPro" id="IPR000524">
    <property type="entry name" value="Tscrpt_reg_HTH_GntR"/>
</dbReference>
<dbReference type="SMART" id="SM00895">
    <property type="entry name" value="FCD"/>
    <property type="match status" value="1"/>
</dbReference>
<feature type="domain" description="HTH gntR-type" evidence="4">
    <location>
        <begin position="5"/>
        <end position="72"/>
    </location>
</feature>
<dbReference type="CDD" id="cd07377">
    <property type="entry name" value="WHTH_GntR"/>
    <property type="match status" value="1"/>
</dbReference>
<dbReference type="SMART" id="SM00345">
    <property type="entry name" value="HTH_GNTR"/>
    <property type="match status" value="1"/>
</dbReference>
<reference evidence="5 6" key="1">
    <citation type="journal article" date="2010" name="DNA Res.">
        <title>Bacterial lifestyle in a deep-sea hydrothermal vent chimney revealed by the genome sequence of the thermophilic bacterium Deferribacter desulfuricans SSM1.</title>
        <authorList>
            <person name="Takaki Y."/>
            <person name="Shimamura S."/>
            <person name="Nakagawa S."/>
            <person name="Fukuhara Y."/>
            <person name="Horikawa H."/>
            <person name="Ankai A."/>
            <person name="Harada T."/>
            <person name="Hosoyama A."/>
            <person name="Oguchi A."/>
            <person name="Fukui S."/>
            <person name="Fujita N."/>
            <person name="Takami H."/>
            <person name="Takai K."/>
        </authorList>
    </citation>
    <scope>NUCLEOTIDE SEQUENCE [LARGE SCALE GENOMIC DNA]</scope>
    <source>
        <strain evidence="6">DSM 14783 / JCM 11476 / NBRC 101012 / SSM1</strain>
    </source>
</reference>
<sequence length="213" mass="25080">MFDRETYKDKVKKFIFEMILKREFNPGDQIRESSIAAMLNISRAPVREAFRELIAERILEYKPHKGTFLRKLTPKEIINIYTTRGVLEGYAVADAMFKISDEDLDILDDYVKQMYRAAKADDNSVLIDIGDKFHELLFTKCENELLVYETKRLSFRSHVLFSQNWGVIYTPNEIKKRHIKIINSIKSDNKKLVEEVIREHYLETGQKIALRAQ</sequence>
<keyword evidence="6" id="KW-1185">Reference proteome</keyword>
<organism evidence="5 6">
    <name type="scientific">Deferribacter desulfuricans (strain DSM 14783 / JCM 11476 / NBRC 101012 / SSM1)</name>
    <dbReference type="NCBI Taxonomy" id="639282"/>
    <lineage>
        <taxon>Bacteria</taxon>
        <taxon>Pseudomonadati</taxon>
        <taxon>Deferribacterota</taxon>
        <taxon>Deferribacteres</taxon>
        <taxon>Deferribacterales</taxon>
        <taxon>Deferribacteraceae</taxon>
        <taxon>Deferribacter</taxon>
    </lineage>
</organism>
<evidence type="ECO:0000313" key="6">
    <source>
        <dbReference type="Proteomes" id="UP000001520"/>
    </source>
</evidence>
<dbReference type="InterPro" id="IPR008920">
    <property type="entry name" value="TF_FadR/GntR_C"/>
</dbReference>
<dbReference type="InterPro" id="IPR011711">
    <property type="entry name" value="GntR_C"/>
</dbReference>
<dbReference type="InterPro" id="IPR036388">
    <property type="entry name" value="WH-like_DNA-bd_sf"/>
</dbReference>
<dbReference type="eggNOG" id="COG1802">
    <property type="taxonomic scope" value="Bacteria"/>
</dbReference>
<dbReference type="Pfam" id="PF07729">
    <property type="entry name" value="FCD"/>
    <property type="match status" value="1"/>
</dbReference>
<evidence type="ECO:0000256" key="3">
    <source>
        <dbReference type="ARBA" id="ARBA00023163"/>
    </source>
</evidence>
<dbReference type="SUPFAM" id="SSF46785">
    <property type="entry name" value="Winged helix' DNA-binding domain"/>
    <property type="match status" value="1"/>
</dbReference>
<keyword evidence="1" id="KW-0805">Transcription regulation</keyword>